<organism evidence="2 3">
    <name type="scientific">Candidatus Segetimicrobium genomatis</name>
    <dbReference type="NCBI Taxonomy" id="2569760"/>
    <lineage>
        <taxon>Bacteria</taxon>
        <taxon>Bacillati</taxon>
        <taxon>Candidatus Sysuimicrobiota</taxon>
        <taxon>Candidatus Sysuimicrobiia</taxon>
        <taxon>Candidatus Sysuimicrobiales</taxon>
        <taxon>Candidatus Segetimicrobiaceae</taxon>
        <taxon>Candidatus Segetimicrobium</taxon>
    </lineage>
</organism>
<evidence type="ECO:0000313" key="3">
    <source>
        <dbReference type="Proteomes" id="UP000318661"/>
    </source>
</evidence>
<feature type="region of interest" description="Disordered" evidence="1">
    <location>
        <begin position="1"/>
        <end position="24"/>
    </location>
</feature>
<dbReference type="Gene3D" id="3.20.20.140">
    <property type="entry name" value="Metal-dependent hydrolases"/>
    <property type="match status" value="1"/>
</dbReference>
<proteinExistence type="predicted"/>
<dbReference type="EMBL" id="VBAJ01000270">
    <property type="protein sequence ID" value="TMJ04139.1"/>
    <property type="molecule type" value="Genomic_DNA"/>
</dbReference>
<name>A0A537L806_9BACT</name>
<dbReference type="GO" id="GO:0070573">
    <property type="term" value="F:metallodipeptidase activity"/>
    <property type="evidence" value="ECO:0007669"/>
    <property type="project" value="InterPro"/>
</dbReference>
<dbReference type="PANTHER" id="PTHR10443">
    <property type="entry name" value="MICROSOMAL DIPEPTIDASE"/>
    <property type="match status" value="1"/>
</dbReference>
<evidence type="ECO:0000256" key="1">
    <source>
        <dbReference type="SAM" id="MobiDB-lite"/>
    </source>
</evidence>
<gene>
    <name evidence="2" type="ORF">E6G99_10645</name>
</gene>
<dbReference type="PANTHER" id="PTHR10443:SF12">
    <property type="entry name" value="DIPEPTIDASE"/>
    <property type="match status" value="1"/>
</dbReference>
<dbReference type="CDD" id="cd01301">
    <property type="entry name" value="rDP_like"/>
    <property type="match status" value="1"/>
</dbReference>
<comment type="caution">
    <text evidence="2">The sequence shown here is derived from an EMBL/GenBank/DDBJ whole genome shotgun (WGS) entry which is preliminary data.</text>
</comment>
<dbReference type="Pfam" id="PF01244">
    <property type="entry name" value="Peptidase_M19"/>
    <property type="match status" value="1"/>
</dbReference>
<dbReference type="Proteomes" id="UP000318661">
    <property type="component" value="Unassembled WGS sequence"/>
</dbReference>
<dbReference type="InterPro" id="IPR008257">
    <property type="entry name" value="Pept_M19"/>
</dbReference>
<sequence length="372" mass="39574">MSSHSLRVCARTPFEPASPSQADRNVVTPVRTGRAAGLTRTGPPALMAPSFARPPVAAVVHQEAAVVDLHNDVLLEAAAKRDITVRSSTGHSDLPRLREGGVDVQCFALFVHPKDAGHGFERVMELLDAFDRLAAANHAVLGSATSVAEIARLQQAGRLAAVLAIENGSALGGDVDHLDAVYQRGVRMMSLTWNSSNGLADGAMESRHGGLTPLGRQVLTRMQQLGMIVDVSHLSAKSFWDVLAATQGPIVATHSNAAALTPHPRNLDDEQLRALARRGGVAGVNFYPTFTGGPALARILDHIAYMIKVMGPDHVALGSDFDGFGGRVSDLEDVAYLPNLTAGLLDRGYDAKTITRILGGNALRVFREIWGR</sequence>
<dbReference type="InterPro" id="IPR032466">
    <property type="entry name" value="Metal_Hydrolase"/>
</dbReference>
<dbReference type="SUPFAM" id="SSF51556">
    <property type="entry name" value="Metallo-dependent hydrolases"/>
    <property type="match status" value="1"/>
</dbReference>
<dbReference type="PROSITE" id="PS51365">
    <property type="entry name" value="RENAL_DIPEPTIDASE_2"/>
    <property type="match status" value="1"/>
</dbReference>
<evidence type="ECO:0000313" key="2">
    <source>
        <dbReference type="EMBL" id="TMJ04139.1"/>
    </source>
</evidence>
<dbReference type="AlphaFoldDB" id="A0A537L806"/>
<reference evidence="2 3" key="1">
    <citation type="journal article" date="2019" name="Nat. Microbiol.">
        <title>Mediterranean grassland soil C-N compound turnover is dependent on rainfall and depth, and is mediated by genomically divergent microorganisms.</title>
        <authorList>
            <person name="Diamond S."/>
            <person name="Andeer P.F."/>
            <person name="Li Z."/>
            <person name="Crits-Christoph A."/>
            <person name="Burstein D."/>
            <person name="Anantharaman K."/>
            <person name="Lane K.R."/>
            <person name="Thomas B.C."/>
            <person name="Pan C."/>
            <person name="Northen T.R."/>
            <person name="Banfield J.F."/>
        </authorList>
    </citation>
    <scope>NUCLEOTIDE SEQUENCE [LARGE SCALE GENOMIC DNA]</scope>
    <source>
        <strain evidence="2">NP_2</strain>
    </source>
</reference>
<dbReference type="GO" id="GO:0006508">
    <property type="term" value="P:proteolysis"/>
    <property type="evidence" value="ECO:0007669"/>
    <property type="project" value="InterPro"/>
</dbReference>
<accession>A0A537L806</accession>
<protein>
    <submittedName>
        <fullName evidence="2">Membrane dipeptidase</fullName>
    </submittedName>
</protein>